<gene>
    <name evidence="1" type="ORF">SNEC2469_LOCUS14741</name>
</gene>
<sequence>MVVLRKGEAEAPLQPVAAVGEAEETRWRFHPFSRLRSVLRCNRRQRPPQKEVSSPLLNGTAVSVAPGEAAPSSAPTRPKESSLLSTLRVPEALERVAAGRLDGCTPLETIWLQSVADKATVARQSVKAPPEGEGWHGPLGSSEGGWSLQLWYKWSSATVISTVSRLALPGSFCEVLSFFREADLATNWLPFVSGGDCSFSRDLPALLTSVRIKLPLIPYSLQTLIHRAFIDDFDAASLPGVCIVEWT</sequence>
<evidence type="ECO:0000313" key="2">
    <source>
        <dbReference type="Proteomes" id="UP000601435"/>
    </source>
</evidence>
<dbReference type="AlphaFoldDB" id="A0A812T2K3"/>
<dbReference type="Proteomes" id="UP000601435">
    <property type="component" value="Unassembled WGS sequence"/>
</dbReference>
<dbReference type="OrthoDB" id="267397at2759"/>
<dbReference type="EMBL" id="CAJNJA010023735">
    <property type="protein sequence ID" value="CAE7515579.1"/>
    <property type="molecule type" value="Genomic_DNA"/>
</dbReference>
<proteinExistence type="predicted"/>
<evidence type="ECO:0000313" key="1">
    <source>
        <dbReference type="EMBL" id="CAE7515579.1"/>
    </source>
</evidence>
<comment type="caution">
    <text evidence="1">The sequence shown here is derived from an EMBL/GenBank/DDBJ whole genome shotgun (WGS) entry which is preliminary data.</text>
</comment>
<feature type="non-terminal residue" evidence="1">
    <location>
        <position position="1"/>
    </location>
</feature>
<keyword evidence="2" id="KW-1185">Reference proteome</keyword>
<organism evidence="1 2">
    <name type="scientific">Symbiodinium necroappetens</name>
    <dbReference type="NCBI Taxonomy" id="1628268"/>
    <lineage>
        <taxon>Eukaryota</taxon>
        <taxon>Sar</taxon>
        <taxon>Alveolata</taxon>
        <taxon>Dinophyceae</taxon>
        <taxon>Suessiales</taxon>
        <taxon>Symbiodiniaceae</taxon>
        <taxon>Symbiodinium</taxon>
    </lineage>
</organism>
<protein>
    <submittedName>
        <fullName evidence="1">Uncharacterized protein</fullName>
    </submittedName>
</protein>
<accession>A0A812T2K3</accession>
<reference evidence="1" key="1">
    <citation type="submission" date="2021-02" db="EMBL/GenBank/DDBJ databases">
        <authorList>
            <person name="Dougan E. K."/>
            <person name="Rhodes N."/>
            <person name="Thang M."/>
            <person name="Chan C."/>
        </authorList>
    </citation>
    <scope>NUCLEOTIDE SEQUENCE</scope>
</reference>
<name>A0A812T2K3_9DINO</name>